<dbReference type="AlphaFoldDB" id="A0A060Y0I3"/>
<dbReference type="Pfam" id="PF17069">
    <property type="entry name" value="RSRP"/>
    <property type="match status" value="1"/>
</dbReference>
<feature type="compositionally biased region" description="Basic residues" evidence="1">
    <location>
        <begin position="393"/>
        <end position="413"/>
    </location>
</feature>
<reference evidence="2" key="2">
    <citation type="submission" date="2014-03" db="EMBL/GenBank/DDBJ databases">
        <authorList>
            <person name="Genoscope - CEA"/>
        </authorList>
    </citation>
    <scope>NUCLEOTIDE SEQUENCE</scope>
</reference>
<dbReference type="InterPro" id="IPR032922">
    <property type="entry name" value="SON"/>
</dbReference>
<feature type="compositionally biased region" description="Basic residues" evidence="1">
    <location>
        <begin position="883"/>
        <end position="896"/>
    </location>
</feature>
<feature type="compositionally biased region" description="Basic and acidic residues" evidence="1">
    <location>
        <begin position="863"/>
        <end position="876"/>
    </location>
</feature>
<feature type="compositionally biased region" description="Basic and acidic residues" evidence="1">
    <location>
        <begin position="131"/>
        <end position="140"/>
    </location>
</feature>
<feature type="compositionally biased region" description="Basic residues" evidence="1">
    <location>
        <begin position="323"/>
        <end position="359"/>
    </location>
</feature>
<feature type="compositionally biased region" description="Basic and acidic residues" evidence="1">
    <location>
        <begin position="207"/>
        <end position="241"/>
    </location>
</feature>
<organism evidence="2 3">
    <name type="scientific">Oncorhynchus mykiss</name>
    <name type="common">Rainbow trout</name>
    <name type="synonym">Salmo gairdneri</name>
    <dbReference type="NCBI Taxonomy" id="8022"/>
    <lineage>
        <taxon>Eukaryota</taxon>
        <taxon>Metazoa</taxon>
        <taxon>Chordata</taxon>
        <taxon>Craniata</taxon>
        <taxon>Vertebrata</taxon>
        <taxon>Euteleostomi</taxon>
        <taxon>Actinopterygii</taxon>
        <taxon>Neopterygii</taxon>
        <taxon>Teleostei</taxon>
        <taxon>Protacanthopterygii</taxon>
        <taxon>Salmoniformes</taxon>
        <taxon>Salmonidae</taxon>
        <taxon>Salmoninae</taxon>
        <taxon>Oncorhynchus</taxon>
    </lineage>
</organism>
<feature type="compositionally biased region" description="Basic residues" evidence="1">
    <location>
        <begin position="35"/>
        <end position="54"/>
    </location>
</feature>
<feature type="region of interest" description="Disordered" evidence="1">
    <location>
        <begin position="1"/>
        <end position="907"/>
    </location>
</feature>
<reference evidence="2" key="1">
    <citation type="journal article" date="2014" name="Nat. Commun.">
        <title>The rainbow trout genome provides novel insights into evolution after whole-genome duplication in vertebrates.</title>
        <authorList>
            <person name="Berthelot C."/>
            <person name="Brunet F."/>
            <person name="Chalopin D."/>
            <person name="Juanchich A."/>
            <person name="Bernard M."/>
            <person name="Noel B."/>
            <person name="Bento P."/>
            <person name="Da Silva C."/>
            <person name="Labadie K."/>
            <person name="Alberti A."/>
            <person name="Aury J.M."/>
            <person name="Louis A."/>
            <person name="Dehais P."/>
            <person name="Bardou P."/>
            <person name="Montfort J."/>
            <person name="Klopp C."/>
            <person name="Cabau C."/>
            <person name="Gaspin C."/>
            <person name="Thorgaard G.H."/>
            <person name="Boussaha M."/>
            <person name="Quillet E."/>
            <person name="Guyomard R."/>
            <person name="Galiana D."/>
            <person name="Bobe J."/>
            <person name="Volff J.N."/>
            <person name="Genet C."/>
            <person name="Wincker P."/>
            <person name="Jaillon O."/>
            <person name="Roest Crollius H."/>
            <person name="Guiguen Y."/>
        </authorList>
    </citation>
    <scope>NUCLEOTIDE SEQUENCE [LARGE SCALE GENOMIC DNA]</scope>
</reference>
<feature type="region of interest" description="Disordered" evidence="1">
    <location>
        <begin position="1086"/>
        <end position="1106"/>
    </location>
</feature>
<dbReference type="GO" id="GO:0003723">
    <property type="term" value="F:RNA binding"/>
    <property type="evidence" value="ECO:0007669"/>
    <property type="project" value="InterPro"/>
</dbReference>
<accession>A0A060Y0I3</accession>
<feature type="compositionally biased region" description="Basic and acidic residues" evidence="1">
    <location>
        <begin position="16"/>
        <end position="34"/>
    </location>
</feature>
<evidence type="ECO:0000313" key="3">
    <source>
        <dbReference type="Proteomes" id="UP000193380"/>
    </source>
</evidence>
<feature type="compositionally biased region" description="Polar residues" evidence="1">
    <location>
        <begin position="262"/>
        <end position="283"/>
    </location>
</feature>
<proteinExistence type="predicted"/>
<feature type="compositionally biased region" description="Low complexity" evidence="1">
    <location>
        <begin position="144"/>
        <end position="155"/>
    </location>
</feature>
<dbReference type="Proteomes" id="UP000193380">
    <property type="component" value="Unassembled WGS sequence"/>
</dbReference>
<sequence length="1128" mass="126074">MECAMDTRQGGDEAAESEHTLEETSAKEGSEMLHKKNKKHKKHKGKKKKKKRGKGERETSSESVPESDVEKPLVRTRAGLRSAGLVASDEAAGTKDEATKGLITDKPEVCDAKARKHKRHFGKKKKKRRRKGEEKQEKNSPLHSPSESESMSGSDSESEEKPAGTDVQAVPILSKARQEERVSSLRLTLGQKEGSLKMCQTLDEQSADARGKTEEKAPPADREEQTVSVIKAEDSRSDRCFSHSQELPDIIPKQGGQREETNTGQRSKVNNHAPSRSRSQSLTDTKRARSSVSHSTSSKRSRSSRRRSQSPKQLSGLLVSSRGRSRSFSKSMTPKRKQSKSLKSTGRKSHSLTPKRGRKSPSLSPSRGRKSPSLSPSRERKSLLWRRSESRPRGRVRRSRTRTPPPRRGRPSRSRSPVRLTRRSRSKSRRLRHSRSLRRGRRSKSSSPSHRKRSPPRTRRSRSLVRKGKRTRSRSVVILKRNRKGSLSKSPTGKNTKSRSRSCRKSSSPVLKVLSRSPKRSSTKSRSPIRSKPSRSPSPCNRSCTLKSKSLKRNKCSLSKSPKRDISKSRSVLSDRKSESVSPERSRSRSTDLKSLKSVKHTADKTVNDEPPTKPVGEAVATAATGPWKPLPWAAPSSSIIQGKPVAGQADESSSEIPSEDHDSAAEEPKGAKSPTGSSEEEPDEHAISRSVSPETVCADRRYRASSSKSSIKKASSSKQRQSSKSASPARKSHSPAGRKTSTSPSRRCSRSKSTSPSQSKSTSRRRRSKSPSRKRKSVSPPARRKKRSKSRSPVWRRRSRSKSPARRRKSHSKSRTKHSKSRSPARRKRSKSTDRRKRLKSRSPGRRRRSVSRRRRPIMRNRSFDRRDRWKREPSHSPILILRKRRSTSRTRRSASKTPPRLTELDKDQLLEIAKANAAAMCAKAGVPIPESLRPKAILQLPLPNPAPTPLNLPLPLPLPLNMPGMGMPNMNMPNMNMPNMNMPNMNMSNMAMSAAMASMKAATMTAALTNMAQMSNMPQMAPLPTITNKPPPSQAPQTTLPPLNLDHIEEVKRKVTQQANIYSIKELTEKCKMIAASKEEMAIAKPHVSDDEDEDRKPCGKSLSVRTPRLHSSIHPLYIETFTHIR</sequence>
<feature type="compositionally biased region" description="Basic and acidic residues" evidence="1">
    <location>
        <begin position="92"/>
        <end position="113"/>
    </location>
</feature>
<feature type="compositionally biased region" description="Basic and acidic residues" evidence="1">
    <location>
        <begin position="659"/>
        <end position="671"/>
    </location>
</feature>
<dbReference type="PANTHER" id="PTHR46528:SF1">
    <property type="entry name" value="PROTEIN SON"/>
    <property type="match status" value="1"/>
</dbReference>
<protein>
    <recommendedName>
        <fullName evidence="4">Serine/arginine repetitive matrix protein 2-like</fullName>
    </recommendedName>
</protein>
<feature type="compositionally biased region" description="Low complexity" evidence="1">
    <location>
        <begin position="705"/>
        <end position="762"/>
    </location>
</feature>
<dbReference type="GO" id="GO:0048024">
    <property type="term" value="P:regulation of mRNA splicing, via spliceosome"/>
    <property type="evidence" value="ECO:0007669"/>
    <property type="project" value="TreeGrafter"/>
</dbReference>
<dbReference type="PaxDb" id="8022-A0A060Y0I3"/>
<feature type="compositionally biased region" description="Basic residues" evidence="1">
    <location>
        <begin position="297"/>
        <end position="309"/>
    </location>
</feature>
<evidence type="ECO:0000256" key="1">
    <source>
        <dbReference type="SAM" id="MobiDB-lite"/>
    </source>
</evidence>
<name>A0A060Y0I3_ONCMY</name>
<evidence type="ECO:0008006" key="4">
    <source>
        <dbReference type="Google" id="ProtNLM"/>
    </source>
</evidence>
<dbReference type="PANTHER" id="PTHR46528">
    <property type="entry name" value="PROTEIN SON"/>
    <property type="match status" value="1"/>
</dbReference>
<dbReference type="GO" id="GO:0051726">
    <property type="term" value="P:regulation of cell cycle"/>
    <property type="evidence" value="ECO:0007669"/>
    <property type="project" value="InterPro"/>
</dbReference>
<dbReference type="EMBL" id="FR906070">
    <property type="protein sequence ID" value="CDQ82899.1"/>
    <property type="molecule type" value="Genomic_DNA"/>
</dbReference>
<gene>
    <name evidence="2" type="ORF">GSONMT00021501001</name>
</gene>
<feature type="compositionally biased region" description="Basic residues" evidence="1">
    <location>
        <begin position="114"/>
        <end position="130"/>
    </location>
</feature>
<evidence type="ECO:0000313" key="2">
    <source>
        <dbReference type="EMBL" id="CDQ82899.1"/>
    </source>
</evidence>
<feature type="compositionally biased region" description="Basic residues" evidence="1">
    <location>
        <begin position="517"/>
        <end position="533"/>
    </location>
</feature>
<feature type="compositionally biased region" description="Basic and acidic residues" evidence="1">
    <location>
        <begin position="562"/>
        <end position="612"/>
    </location>
</feature>
<feature type="compositionally biased region" description="Basic and acidic residues" evidence="1">
    <location>
        <begin position="377"/>
        <end position="392"/>
    </location>
</feature>
<feature type="compositionally biased region" description="Basic residues" evidence="1">
    <location>
        <begin position="763"/>
        <end position="860"/>
    </location>
</feature>
<dbReference type="STRING" id="8022.A0A060Y0I3"/>
<feature type="compositionally biased region" description="Basic residues" evidence="1">
    <location>
        <begin position="420"/>
        <end position="473"/>
    </location>
</feature>